<feature type="transmembrane region" description="Helical" evidence="1">
    <location>
        <begin position="33"/>
        <end position="51"/>
    </location>
</feature>
<dbReference type="RefSeq" id="WP_095608450.1">
    <property type="nucleotide sequence ID" value="NZ_CAUHCB010000006.1"/>
</dbReference>
<accession>A0A2A2HDX3</accession>
<comment type="caution">
    <text evidence="2">The sequence shown here is derived from an EMBL/GenBank/DDBJ whole genome shotgun (WGS) entry which is preliminary data.</text>
</comment>
<feature type="transmembrane region" description="Helical" evidence="1">
    <location>
        <begin position="7"/>
        <end position="27"/>
    </location>
</feature>
<evidence type="ECO:0000313" key="2">
    <source>
        <dbReference type="EMBL" id="PAV07565.1"/>
    </source>
</evidence>
<keyword evidence="1" id="KW-0472">Membrane</keyword>
<feature type="transmembrane region" description="Helical" evidence="1">
    <location>
        <begin position="72"/>
        <end position="95"/>
    </location>
</feature>
<dbReference type="AlphaFoldDB" id="A0A2A2HDX3"/>
<reference evidence="2 4" key="2">
    <citation type="journal article" date="2017" name="BMC Genomics">
        <title>Genomic analysis of methanogenic archaea reveals a shift towards energy conservation.</title>
        <authorList>
            <person name="Gilmore S.P."/>
            <person name="Henske J.K."/>
            <person name="Sexton J.A."/>
            <person name="Solomon K.V."/>
            <person name="Seppala S."/>
            <person name="Yoo J.I."/>
            <person name="Huyett L.M."/>
            <person name="Pressman A."/>
            <person name="Cogan J.Z."/>
            <person name="Kivenson V."/>
            <person name="Peng X."/>
            <person name="Tan Y."/>
            <person name="Valentine D.L."/>
            <person name="O'Malley M.A."/>
        </authorList>
    </citation>
    <scope>NUCLEOTIDE SEQUENCE [LARGE SCALE GENOMIC DNA]</scope>
    <source>
        <strain evidence="2 4">1R-7</strain>
    </source>
</reference>
<keyword evidence="1" id="KW-1133">Transmembrane helix</keyword>
<sequence>MKAVSVMSYEHIIGGVIAGIISFVFSVKGILPITNAALGVVISIIIVYLLGKHAENKFGREEISTGTWIMNGIVPFYFMWMVVWIILLNYIPAFYPSITL</sequence>
<proteinExistence type="predicted"/>
<dbReference type="Proteomes" id="UP000217528">
    <property type="component" value="Unassembled WGS sequence"/>
</dbReference>
<organism evidence="2 4">
    <name type="scientific">Methanosphaera cuniculi</name>
    <dbReference type="NCBI Taxonomy" id="1077256"/>
    <lineage>
        <taxon>Archaea</taxon>
        <taxon>Methanobacteriati</taxon>
        <taxon>Methanobacteriota</taxon>
        <taxon>Methanomada group</taxon>
        <taxon>Methanobacteria</taxon>
        <taxon>Methanobacteriales</taxon>
        <taxon>Methanobacteriaceae</taxon>
        <taxon>Methanosphaera</taxon>
    </lineage>
</organism>
<dbReference type="EMBL" id="LMVN01000011">
    <property type="protein sequence ID" value="PAV07565.1"/>
    <property type="molecule type" value="Genomic_DNA"/>
</dbReference>
<evidence type="ECO:0000313" key="4">
    <source>
        <dbReference type="Proteomes" id="UP000217528"/>
    </source>
</evidence>
<evidence type="ECO:0000313" key="5">
    <source>
        <dbReference type="Proteomes" id="UP000246004"/>
    </source>
</evidence>
<gene>
    <name evidence="2" type="ORF">ASJ82_07775</name>
    <name evidence="3" type="ORF">MSCUN_10440</name>
</gene>
<protein>
    <submittedName>
        <fullName evidence="2">Uncharacterized protein</fullName>
    </submittedName>
</protein>
<dbReference type="EMBL" id="LWMS01000031">
    <property type="protein sequence ID" value="PWL08113.1"/>
    <property type="molecule type" value="Genomic_DNA"/>
</dbReference>
<dbReference type="Pfam" id="PF19094">
    <property type="entry name" value="EMC6_arch"/>
    <property type="match status" value="1"/>
</dbReference>
<dbReference type="InterPro" id="IPR043941">
    <property type="entry name" value="EMC6-arch"/>
</dbReference>
<dbReference type="OrthoDB" id="64172at2157"/>
<keyword evidence="4" id="KW-1185">Reference proteome</keyword>
<dbReference type="Proteomes" id="UP000246004">
    <property type="component" value="Unassembled WGS sequence"/>
</dbReference>
<name>A0A2A2HDX3_9EURY</name>
<reference evidence="3 5" key="1">
    <citation type="submission" date="2016-04" db="EMBL/GenBank/DDBJ databases">
        <title>Genome sequence of Methanosphaera cuniculi DSM 4103.</title>
        <authorList>
            <person name="Poehlein A."/>
            <person name="Seedorf H."/>
            <person name="Daniel R."/>
        </authorList>
    </citation>
    <scope>NUCLEOTIDE SEQUENCE [LARGE SCALE GENOMIC DNA]</scope>
    <source>
        <strain evidence="3 5">DSM 4103</strain>
    </source>
</reference>
<evidence type="ECO:0000256" key="1">
    <source>
        <dbReference type="SAM" id="Phobius"/>
    </source>
</evidence>
<keyword evidence="1" id="KW-0812">Transmembrane</keyword>
<evidence type="ECO:0000313" key="3">
    <source>
        <dbReference type="EMBL" id="PWL08113.1"/>
    </source>
</evidence>